<evidence type="ECO:0000256" key="9">
    <source>
        <dbReference type="ARBA" id="ARBA00022917"/>
    </source>
</evidence>
<evidence type="ECO:0000313" key="15">
    <source>
        <dbReference type="EMBL" id="CAI4001829.1"/>
    </source>
</evidence>
<feature type="compositionally biased region" description="Basic and acidic residues" evidence="13">
    <location>
        <begin position="1883"/>
        <end position="1893"/>
    </location>
</feature>
<feature type="region of interest" description="Disordered" evidence="13">
    <location>
        <begin position="1880"/>
        <end position="1926"/>
    </location>
</feature>
<name>A0A9P1D1U1_9DINO</name>
<keyword evidence="2 12" id="KW-0820">tRNA-binding</keyword>
<feature type="compositionally biased region" description="Basic and acidic residues" evidence="13">
    <location>
        <begin position="1901"/>
        <end position="1913"/>
    </location>
</feature>
<comment type="catalytic activity">
    <reaction evidence="11 12">
        <text>tRNA(Ala) + L-alanine + ATP = L-alanyl-tRNA(Ala) + AMP + diphosphate</text>
        <dbReference type="Rhea" id="RHEA:12540"/>
        <dbReference type="Rhea" id="RHEA-COMP:9657"/>
        <dbReference type="Rhea" id="RHEA-COMP:9923"/>
        <dbReference type="ChEBI" id="CHEBI:30616"/>
        <dbReference type="ChEBI" id="CHEBI:33019"/>
        <dbReference type="ChEBI" id="CHEBI:57972"/>
        <dbReference type="ChEBI" id="CHEBI:78442"/>
        <dbReference type="ChEBI" id="CHEBI:78497"/>
        <dbReference type="ChEBI" id="CHEBI:456215"/>
        <dbReference type="EC" id="6.1.1.7"/>
    </reaction>
</comment>
<feature type="region of interest" description="Disordered" evidence="13">
    <location>
        <begin position="708"/>
        <end position="737"/>
    </location>
</feature>
<dbReference type="PANTHER" id="PTHR11777:SF9">
    <property type="entry name" value="ALANINE--TRNA LIGASE, CYTOPLASMIC"/>
    <property type="match status" value="1"/>
</dbReference>
<dbReference type="Pfam" id="PF02272">
    <property type="entry name" value="DHHA1"/>
    <property type="match status" value="1"/>
</dbReference>
<dbReference type="InterPro" id="IPR018162">
    <property type="entry name" value="Ala-tRNA-ligase_IIc_anticod-bd"/>
</dbReference>
<dbReference type="EMBL" id="CAMXCT020003001">
    <property type="protein sequence ID" value="CAL1155204.1"/>
    <property type="molecule type" value="Genomic_DNA"/>
</dbReference>
<dbReference type="InterPro" id="IPR023033">
    <property type="entry name" value="Ala_tRNA_ligase_euk/bac"/>
</dbReference>
<dbReference type="GO" id="GO:0002161">
    <property type="term" value="F:aminoacyl-tRNA deacylase activity"/>
    <property type="evidence" value="ECO:0007669"/>
    <property type="project" value="TreeGrafter"/>
</dbReference>
<dbReference type="GO" id="GO:0004813">
    <property type="term" value="F:alanine-tRNA ligase activity"/>
    <property type="evidence" value="ECO:0007669"/>
    <property type="project" value="UniProtKB-UniRule"/>
</dbReference>
<proteinExistence type="inferred from homology"/>
<keyword evidence="10 12" id="KW-0030">Aminoacyl-tRNA synthetase</keyword>
<feature type="binding site" evidence="12">
    <location>
        <position position="1454"/>
    </location>
    <ligand>
        <name>Zn(2+)</name>
        <dbReference type="ChEBI" id="CHEBI:29105"/>
    </ligand>
</feature>
<evidence type="ECO:0000256" key="7">
    <source>
        <dbReference type="ARBA" id="ARBA00022840"/>
    </source>
</evidence>
<evidence type="ECO:0000256" key="1">
    <source>
        <dbReference type="ARBA" id="ARBA00008429"/>
    </source>
</evidence>
<evidence type="ECO:0000259" key="14">
    <source>
        <dbReference type="PROSITE" id="PS50860"/>
    </source>
</evidence>
<dbReference type="Gene3D" id="2.40.30.130">
    <property type="match status" value="1"/>
</dbReference>
<evidence type="ECO:0000256" key="12">
    <source>
        <dbReference type="HAMAP-Rule" id="MF_03133"/>
    </source>
</evidence>
<evidence type="ECO:0000256" key="2">
    <source>
        <dbReference type="ARBA" id="ARBA00022555"/>
    </source>
</evidence>
<evidence type="ECO:0000256" key="8">
    <source>
        <dbReference type="ARBA" id="ARBA00022884"/>
    </source>
</evidence>
<evidence type="ECO:0000256" key="5">
    <source>
        <dbReference type="ARBA" id="ARBA00022741"/>
    </source>
</evidence>
<gene>
    <name evidence="15" type="ORF">C1SCF055_LOCUS27834</name>
</gene>
<comment type="subunit">
    <text evidence="12">Monomer.</text>
</comment>
<dbReference type="SUPFAM" id="SSF55681">
    <property type="entry name" value="Class II aaRS and biotin synthetases"/>
    <property type="match status" value="1"/>
</dbReference>
<dbReference type="EC" id="6.1.1.7" evidence="12"/>
<feature type="domain" description="Alanyl-transfer RNA synthetases family profile" evidence="14">
    <location>
        <begin position="739"/>
        <end position="1487"/>
    </location>
</feature>
<keyword evidence="9 12" id="KW-0648">Protein biosynthesis</keyword>
<evidence type="ECO:0000256" key="3">
    <source>
        <dbReference type="ARBA" id="ARBA00022598"/>
    </source>
</evidence>
<keyword evidence="5 12" id="KW-0547">Nucleotide-binding</keyword>
<comment type="caution">
    <text evidence="15">The sequence shown here is derived from an EMBL/GenBank/DDBJ whole genome shotgun (WGS) entry which is preliminary data.</text>
</comment>
<dbReference type="InterPro" id="IPR009000">
    <property type="entry name" value="Transl_B-barrel_sf"/>
</dbReference>
<dbReference type="InterPro" id="IPR002318">
    <property type="entry name" value="Ala-tRNA-lgiase_IIc"/>
</dbReference>
<dbReference type="SUPFAM" id="SSF48452">
    <property type="entry name" value="TPR-like"/>
    <property type="match status" value="1"/>
</dbReference>
<dbReference type="Pfam" id="PF07973">
    <property type="entry name" value="tRNA_SAD"/>
    <property type="match status" value="1"/>
</dbReference>
<dbReference type="SUPFAM" id="SSF50447">
    <property type="entry name" value="Translation proteins"/>
    <property type="match status" value="1"/>
</dbReference>
<reference evidence="16 17" key="2">
    <citation type="submission" date="2024-05" db="EMBL/GenBank/DDBJ databases">
        <authorList>
            <person name="Chen Y."/>
            <person name="Shah S."/>
            <person name="Dougan E. K."/>
            <person name="Thang M."/>
            <person name="Chan C."/>
        </authorList>
    </citation>
    <scope>NUCLEOTIDE SEQUENCE [LARGE SCALE GENOMIC DNA]</scope>
</reference>
<dbReference type="Proteomes" id="UP001152797">
    <property type="component" value="Unassembled WGS sequence"/>
</dbReference>
<dbReference type="EMBL" id="CAMXCT010003001">
    <property type="protein sequence ID" value="CAI4001829.1"/>
    <property type="molecule type" value="Genomic_DNA"/>
</dbReference>
<dbReference type="InterPro" id="IPR018163">
    <property type="entry name" value="Thr/Ala-tRNA-synth_IIc_edit"/>
</dbReference>
<dbReference type="InterPro" id="IPR002885">
    <property type="entry name" value="PPR_rpt"/>
</dbReference>
<evidence type="ECO:0000256" key="6">
    <source>
        <dbReference type="ARBA" id="ARBA00022833"/>
    </source>
</evidence>
<dbReference type="PRINTS" id="PR00980">
    <property type="entry name" value="TRNASYNTHALA"/>
</dbReference>
<accession>A0A9P1D1U1</accession>
<keyword evidence="4 12" id="KW-0479">Metal-binding</keyword>
<dbReference type="FunFam" id="3.30.980.10:FF:000004">
    <property type="entry name" value="Alanine--tRNA ligase, cytoplasmic"/>
    <property type="match status" value="1"/>
</dbReference>
<evidence type="ECO:0000256" key="10">
    <source>
        <dbReference type="ARBA" id="ARBA00023146"/>
    </source>
</evidence>
<dbReference type="HAMAP" id="MF_00036_B">
    <property type="entry name" value="Ala_tRNA_synth_B"/>
    <property type="match status" value="1"/>
</dbReference>
<comment type="subcellular location">
    <subcellularLocation>
        <location evidence="12">Mitochondrion</location>
    </subcellularLocation>
    <subcellularLocation>
        <location evidence="12">Cytoplasm</location>
    </subcellularLocation>
</comment>
<dbReference type="OrthoDB" id="2423964at2759"/>
<dbReference type="InterPro" id="IPR050058">
    <property type="entry name" value="Ala-tRNA_ligase"/>
</dbReference>
<evidence type="ECO:0000313" key="17">
    <source>
        <dbReference type="Proteomes" id="UP001152797"/>
    </source>
</evidence>
<keyword evidence="12" id="KW-0963">Cytoplasm</keyword>
<keyword evidence="3 12" id="KW-0436">Ligase</keyword>
<dbReference type="Pfam" id="PF01411">
    <property type="entry name" value="tRNA-synt_2c"/>
    <property type="match status" value="1"/>
</dbReference>
<sequence>MNDMEILNNILERHGWYPQDKGAGGNCLFLSMAPQVEPEDLRDVHLRSVRWEEALGSDLADQWKDLQILQRANILRQMAILDEAEFLEELQALGSGELPPEAEWRMRELYTDMLEEFVSSNKHGLGDGVMGWDLQGVYKRVRKLLSEYERDQVREFVLKHGAEYMQITGRQGNWAGSSEMAALSSVLRRPVLAYGNNRASSRAQHGICETARRNGIFLDPQVVCFAKVRRTGDASVVAQMQALSSAREWQAAVDLLREVGFRRVRSSLILHNMLLTALGSDSGLATWSHAFGIFKILRIQSIRAGVVTYNTLGNGLEKQGQASECWMKALGIADMAKSHGVRRDAFSWSNIANSFRSKTGWNGALNLLQEVKDVGMELHLFTSSAAIAAAEKISRWQEAFDLSTWIASEDLQLDIVSHCSVISSCSGGQKWTNALLMSQQHSSMVIRNAALSACERARRWERTCLMLEQAMAASIRPTSVSFNAALSSCEKVQHWDLSFGLLAAMQKRSVKASLVTLNAVLSNTERAQKWEQALQFLSMAWQLVPDQISFNAAISAQEKCGNWEWAFMTLDMMKSARCPADIISVSSAVSALDIASRWATALFLSTNQMVAPNVISCTAGMHSCAASMGWQHVLSLMIFMQMTLVQQNCVTLHAALMAAEHIQPQAGVLQLANDMAISAGGTMAQSHGYLSSIGLDPVNVATSSLIPPEEKEAQGTNGSSAPSRAKKTGAQGPGRGEFTTAQEVRDSFVKFFQGKVHDFVPSSPVVPHNDPTLLFINAGMNQFKPIFVGQVDPSHPFAKLKRAANSQKCIRAGGKHNDLEDVGKDVYHHTFFEMLGNWSFGDYFKEEAITWAWELLTKVYHLDPERLYATYYGGDPKQPTVPADEEAKNIWLRYLPESRILPFNMKDNFWEMGDTGPCGPCSEIHYDRIGGRDAAHLVNMDDPDVLEIWNLVFMQFERKEGGSLIELPAKSVDTGMGLERVTSVLLDVRSNYDTDLFKIIFKAIQEKTGTTKPYTGKVGEEDKDHVDMAYRVIADHIRTLTIALTDGATPSNEGRGYVLRRILRRAVRFGREILDAPPGFFHQLVDSVLETLGDAFPTLKQNPEDVRAIIKEEEAQFGRTLDRGIKQFKTFAKKGNITGEDAFLLFTTYGFPVDLTQLMGEELKVEVDMPGFEKKMAEFREDSKKKKSARTTKDMELKANETDKLIKGMKLKPTDDTIKYDWNTEGDGSEFTAKIQAIYDGQEFVQSCNSGSDVVGLVLDKTPLYAEQGGQIFDKATVTCNGVEFTVDNAQKYAGYVLHIGQVDTKGELKVGDNVTIKVDYTRRSLVAKNHTATHILNYALRQVLGEKVDQKGSLVTEDKLRFDFSHGKPVEVKELRKIEEICNDMIHKSCVVHFRDVALDTAKAITGLRAVFGETYPDPVRVVSVGPKIDDLLTDKTTPWGMQTSIEFCGGTHVTNSKEIYKFVLLQEEGIAKGIRRIVAVTGPQAAVEATLKAKTLSVDFDGFKGMSPGNELDKCIGDLRKKVTEDKEVSLLMKNDIITELEGLAKGSLKAGKEQTKKFEGKAKEDGEKLGKEAAAASGNTFVGVVEAGAGCDDAKVLTPAMDAATKQCSDKAIMLMSNMGGKLAILAVVPKALTGKVSAKAWSSKVLDAIGGKGGGKDDKAQGQGDASKLAEALAAAKFWRNSASRFRFLGYLPVTQDEVKVKLLEATKGASEIFREIHVVVTDFSICLRPGVVLLESSKCVAVGFLIHCKELKERGNRRLAGGDSAGALSLYFEALQEVESAESDEGPELAQLAAILHSNSAQALMKQRKWFEAIDQCHAALRFDPAHTKSSWRGATSAIEVGMHDVAVAFVEAGLEENVTSQELLELRKRLGPLPDVDLQRDDSDDHSLSPSKWRLPLEEDKAAEKARIPKKTHAGKEKGD</sequence>
<comment type="similarity">
    <text evidence="1">Belongs to the class-II aminoacyl-tRNA synthetase family. Alax-L subfamily.</text>
</comment>
<dbReference type="Gene3D" id="3.30.930.10">
    <property type="entry name" value="Bira Bifunctional Protein, Domain 2"/>
    <property type="match status" value="1"/>
</dbReference>
<dbReference type="Pfam" id="PF01535">
    <property type="entry name" value="PPR"/>
    <property type="match status" value="1"/>
</dbReference>
<evidence type="ECO:0000256" key="11">
    <source>
        <dbReference type="ARBA" id="ARBA00048300"/>
    </source>
</evidence>
<dbReference type="GO" id="GO:0000049">
    <property type="term" value="F:tRNA binding"/>
    <property type="evidence" value="ECO:0007669"/>
    <property type="project" value="UniProtKB-KW"/>
</dbReference>
<keyword evidence="7 12" id="KW-0067">ATP-binding</keyword>
<evidence type="ECO:0000313" key="16">
    <source>
        <dbReference type="EMBL" id="CAL4789141.1"/>
    </source>
</evidence>
<evidence type="ECO:0000256" key="4">
    <source>
        <dbReference type="ARBA" id="ARBA00022723"/>
    </source>
</evidence>
<comment type="cofactor">
    <cofactor evidence="12">
        <name>Zn(2+)</name>
        <dbReference type="ChEBI" id="CHEBI:29105"/>
    </cofactor>
    <text evidence="12">Binds 1 zinc ion per subunit.</text>
</comment>
<feature type="binding site" evidence="12">
    <location>
        <position position="1450"/>
    </location>
    <ligand>
        <name>Zn(2+)</name>
        <dbReference type="ChEBI" id="CHEBI:29105"/>
    </ligand>
</feature>
<protein>
    <recommendedName>
        <fullName evidence="12">Alanine--tRNA ligase</fullName>
        <ecNumber evidence="12">6.1.1.7</ecNumber>
    </recommendedName>
    <alternativeName>
        <fullName evidence="12">Alanyl-tRNA synthetase</fullName>
        <shortName evidence="12">AlaRS</shortName>
    </alternativeName>
</protein>
<dbReference type="NCBIfam" id="TIGR00344">
    <property type="entry name" value="alaS"/>
    <property type="match status" value="1"/>
</dbReference>
<organism evidence="15">
    <name type="scientific">Cladocopium goreaui</name>
    <dbReference type="NCBI Taxonomy" id="2562237"/>
    <lineage>
        <taxon>Eukaryota</taxon>
        <taxon>Sar</taxon>
        <taxon>Alveolata</taxon>
        <taxon>Dinophyceae</taxon>
        <taxon>Suessiales</taxon>
        <taxon>Symbiodiniaceae</taxon>
        <taxon>Cladocopium</taxon>
    </lineage>
</organism>
<feature type="binding site" evidence="12">
    <location>
        <position position="1331"/>
    </location>
    <ligand>
        <name>Zn(2+)</name>
        <dbReference type="ChEBI" id="CHEBI:29105"/>
    </ligand>
</feature>
<dbReference type="GO" id="GO:0070143">
    <property type="term" value="P:mitochondrial alanyl-tRNA aminoacylation"/>
    <property type="evidence" value="ECO:0007669"/>
    <property type="project" value="UniProtKB-UniRule"/>
</dbReference>
<dbReference type="PANTHER" id="PTHR11777">
    <property type="entry name" value="ALANYL-TRNA SYNTHETASE"/>
    <property type="match status" value="1"/>
</dbReference>
<reference evidence="15" key="1">
    <citation type="submission" date="2022-10" db="EMBL/GenBank/DDBJ databases">
        <authorList>
            <person name="Chen Y."/>
            <person name="Dougan E. K."/>
            <person name="Chan C."/>
            <person name="Rhodes N."/>
            <person name="Thang M."/>
        </authorList>
    </citation>
    <scope>NUCLEOTIDE SEQUENCE</scope>
</reference>
<dbReference type="GO" id="GO:0005739">
    <property type="term" value="C:mitochondrion"/>
    <property type="evidence" value="ECO:0007669"/>
    <property type="project" value="UniProtKB-SubCell"/>
</dbReference>
<dbReference type="SUPFAM" id="SSF55186">
    <property type="entry name" value="ThrRS/AlaRS common domain"/>
    <property type="match status" value="1"/>
</dbReference>
<dbReference type="PROSITE" id="PS50860">
    <property type="entry name" value="AA_TRNA_LIGASE_II_ALA"/>
    <property type="match status" value="1"/>
</dbReference>
<dbReference type="GO" id="GO:0008270">
    <property type="term" value="F:zinc ion binding"/>
    <property type="evidence" value="ECO:0007669"/>
    <property type="project" value="UniProtKB-UniRule"/>
</dbReference>
<dbReference type="InterPro" id="IPR003156">
    <property type="entry name" value="DHHA1_dom"/>
</dbReference>
<dbReference type="InterPro" id="IPR018165">
    <property type="entry name" value="Ala-tRNA-synth_IIc_core"/>
</dbReference>
<dbReference type="SMART" id="SM00863">
    <property type="entry name" value="tRNA_SAD"/>
    <property type="match status" value="1"/>
</dbReference>
<dbReference type="InterPro" id="IPR018164">
    <property type="entry name" value="Ala-tRNA-synth_IIc_N"/>
</dbReference>
<dbReference type="InterPro" id="IPR012947">
    <property type="entry name" value="tRNA_SAD"/>
</dbReference>
<comment type="domain">
    <text evidence="12">Consists of three domains; the N-terminal catalytic domain, the editing domain and the C-terminal C-Ala domain. The editing domain removes incorrectly charged amino acids, while the C-Ala domain, along with tRNA(Ala), serves as a bridge to cooperatively bring together the editing and aminoacylation centers thus stimulating deacylation of misacylated tRNAs.</text>
</comment>
<keyword evidence="17" id="KW-1185">Reference proteome</keyword>
<dbReference type="SUPFAM" id="SSF101353">
    <property type="entry name" value="Putative anticodon-binding domain of alanyl-tRNA synthetase (AlaRS)"/>
    <property type="match status" value="1"/>
</dbReference>
<comment type="function">
    <text evidence="12">Catalyzes the attachment of alanine to tRNA(Ala) in a two-step reaction: alanine is first activated by ATP to form Ala-AMP and then transferred to the acceptor end of tRNA(Ala). Also edits incorrectly charged tRNA(Ala) via its editing domain.</text>
</comment>
<keyword evidence="6 12" id="KW-0862">Zinc</keyword>
<dbReference type="Gene3D" id="3.10.310.40">
    <property type="match status" value="1"/>
</dbReference>
<keyword evidence="12" id="KW-0496">Mitochondrion</keyword>
<dbReference type="Gene3D" id="3.30.980.10">
    <property type="entry name" value="Threonyl-trna Synthetase, Chain A, domain 2"/>
    <property type="match status" value="1"/>
</dbReference>
<dbReference type="EMBL" id="CAMXCT030003001">
    <property type="protein sequence ID" value="CAL4789141.1"/>
    <property type="molecule type" value="Genomic_DNA"/>
</dbReference>
<dbReference type="CDD" id="cd00673">
    <property type="entry name" value="AlaRS_core"/>
    <property type="match status" value="1"/>
</dbReference>
<keyword evidence="8 12" id="KW-0694">RNA-binding</keyword>
<dbReference type="Gene3D" id="1.25.40.10">
    <property type="entry name" value="Tetratricopeptide repeat domain"/>
    <property type="match status" value="4"/>
</dbReference>
<evidence type="ECO:0000256" key="13">
    <source>
        <dbReference type="SAM" id="MobiDB-lite"/>
    </source>
</evidence>
<feature type="binding site" evidence="12">
    <location>
        <position position="1335"/>
    </location>
    <ligand>
        <name>Zn(2+)</name>
        <dbReference type="ChEBI" id="CHEBI:29105"/>
    </ligand>
</feature>
<dbReference type="GO" id="GO:0005524">
    <property type="term" value="F:ATP binding"/>
    <property type="evidence" value="ECO:0007669"/>
    <property type="project" value="UniProtKB-UniRule"/>
</dbReference>
<dbReference type="FunFam" id="3.30.930.10:FF:000011">
    <property type="entry name" value="Alanine--tRNA ligase, cytoplasmic"/>
    <property type="match status" value="1"/>
</dbReference>
<dbReference type="InterPro" id="IPR045864">
    <property type="entry name" value="aa-tRNA-synth_II/BPL/LPL"/>
</dbReference>
<dbReference type="InterPro" id="IPR011990">
    <property type="entry name" value="TPR-like_helical_dom_sf"/>
</dbReference>